<accession>A0AAN9URM5</accession>
<sequence length="220" mass="25199">MEWSSSDQVIELLDGAVTIRVIRHPERSFAFDVTLDLARGAKHFAHRPFVHFHTNQDEYIQATEGKLAIELEGVERVLLPGEDEYCIGAWVNHRSYPLELERQDEGNTIVKFLLSGARTPEPYELNTLFFENWYKYQDHVVKTGGKIDLIQVLSTFDAAGTYISPPRWLPFGRRISQVVGVVVGRWLGSLLGYQPFYRDGQTVTRVRHAMYTVLVDASKE</sequence>
<dbReference type="InterPro" id="IPR011051">
    <property type="entry name" value="RmlC_Cupin_sf"/>
</dbReference>
<keyword evidence="2" id="KW-1185">Reference proteome</keyword>
<name>A0AAN9URM5_9PEZI</name>
<evidence type="ECO:0000313" key="1">
    <source>
        <dbReference type="EMBL" id="KAK7753780.1"/>
    </source>
</evidence>
<dbReference type="SUPFAM" id="SSF51182">
    <property type="entry name" value="RmlC-like cupins"/>
    <property type="match status" value="1"/>
</dbReference>
<protein>
    <submittedName>
        <fullName evidence="1">Uncharacterized protein</fullName>
    </submittedName>
</protein>
<organism evidence="1 2">
    <name type="scientific">Diatrype stigma</name>
    <dbReference type="NCBI Taxonomy" id="117547"/>
    <lineage>
        <taxon>Eukaryota</taxon>
        <taxon>Fungi</taxon>
        <taxon>Dikarya</taxon>
        <taxon>Ascomycota</taxon>
        <taxon>Pezizomycotina</taxon>
        <taxon>Sordariomycetes</taxon>
        <taxon>Xylariomycetidae</taxon>
        <taxon>Xylariales</taxon>
        <taxon>Diatrypaceae</taxon>
        <taxon>Diatrype</taxon>
    </lineage>
</organism>
<dbReference type="EMBL" id="JAKJXP020000025">
    <property type="protein sequence ID" value="KAK7753780.1"/>
    <property type="molecule type" value="Genomic_DNA"/>
</dbReference>
<dbReference type="AlphaFoldDB" id="A0AAN9URM5"/>
<proteinExistence type="predicted"/>
<reference evidence="1 2" key="1">
    <citation type="submission" date="2024-02" db="EMBL/GenBank/DDBJ databases">
        <title>De novo assembly and annotation of 12 fungi associated with fruit tree decline syndrome in Ontario, Canada.</title>
        <authorList>
            <person name="Sulman M."/>
            <person name="Ellouze W."/>
            <person name="Ilyukhin E."/>
        </authorList>
    </citation>
    <scope>NUCLEOTIDE SEQUENCE [LARGE SCALE GENOMIC DNA]</scope>
    <source>
        <strain evidence="1 2">M11/M66-122</strain>
    </source>
</reference>
<comment type="caution">
    <text evidence="1">The sequence shown here is derived from an EMBL/GenBank/DDBJ whole genome shotgun (WGS) entry which is preliminary data.</text>
</comment>
<gene>
    <name evidence="1" type="ORF">SLS62_004145</name>
</gene>
<dbReference type="CDD" id="cd02208">
    <property type="entry name" value="cupin_RmlC-like"/>
    <property type="match status" value="1"/>
</dbReference>
<evidence type="ECO:0000313" key="2">
    <source>
        <dbReference type="Proteomes" id="UP001320420"/>
    </source>
</evidence>
<dbReference type="Proteomes" id="UP001320420">
    <property type="component" value="Unassembled WGS sequence"/>
</dbReference>